<comment type="caution">
    <text evidence="1">The sequence shown here is derived from an EMBL/GenBank/DDBJ whole genome shotgun (WGS) entry which is preliminary data.</text>
</comment>
<organism evidence="1">
    <name type="scientific">marine sediment metagenome</name>
    <dbReference type="NCBI Taxonomy" id="412755"/>
    <lineage>
        <taxon>unclassified sequences</taxon>
        <taxon>metagenomes</taxon>
        <taxon>ecological metagenomes</taxon>
    </lineage>
</organism>
<proteinExistence type="predicted"/>
<dbReference type="SUPFAM" id="SSF48452">
    <property type="entry name" value="TPR-like"/>
    <property type="match status" value="1"/>
</dbReference>
<name>X1M464_9ZZZZ</name>
<accession>X1M464</accession>
<dbReference type="PROSITE" id="PS50005">
    <property type="entry name" value="TPR"/>
    <property type="match status" value="1"/>
</dbReference>
<evidence type="ECO:0000313" key="1">
    <source>
        <dbReference type="EMBL" id="GAI01169.1"/>
    </source>
</evidence>
<feature type="non-terminal residue" evidence="1">
    <location>
        <position position="98"/>
    </location>
</feature>
<dbReference type="EMBL" id="BARU01047681">
    <property type="protein sequence ID" value="GAI01169.1"/>
    <property type="molecule type" value="Genomic_DNA"/>
</dbReference>
<sequence>MDVYELEEYVDRTNYIDFYLQLVNKDPHNINAWKELAYYYKDIDSDEENLCLERMIDLDPCNEETWQYLAFKYIKEKDFDNAIKYLKSAYRLASDELD</sequence>
<protein>
    <submittedName>
        <fullName evidence="1">Uncharacterized protein</fullName>
    </submittedName>
</protein>
<dbReference type="AlphaFoldDB" id="X1M464"/>
<dbReference type="Gene3D" id="1.25.40.10">
    <property type="entry name" value="Tetratricopeptide repeat domain"/>
    <property type="match status" value="1"/>
</dbReference>
<dbReference type="InterPro" id="IPR019734">
    <property type="entry name" value="TPR_rpt"/>
</dbReference>
<dbReference type="InterPro" id="IPR011990">
    <property type="entry name" value="TPR-like_helical_dom_sf"/>
</dbReference>
<reference evidence="1" key="1">
    <citation type="journal article" date="2014" name="Front. Microbiol.">
        <title>High frequency of phylogenetically diverse reductive dehalogenase-homologous genes in deep subseafloor sedimentary metagenomes.</title>
        <authorList>
            <person name="Kawai M."/>
            <person name="Futagami T."/>
            <person name="Toyoda A."/>
            <person name="Takaki Y."/>
            <person name="Nishi S."/>
            <person name="Hori S."/>
            <person name="Arai W."/>
            <person name="Tsubouchi T."/>
            <person name="Morono Y."/>
            <person name="Uchiyama I."/>
            <person name="Ito T."/>
            <person name="Fujiyama A."/>
            <person name="Inagaki F."/>
            <person name="Takami H."/>
        </authorList>
    </citation>
    <scope>NUCLEOTIDE SEQUENCE</scope>
    <source>
        <strain evidence="1">Expedition CK06-06</strain>
    </source>
</reference>
<gene>
    <name evidence="1" type="ORF">S03H2_71315</name>
</gene>